<dbReference type="Proteomes" id="UP000887013">
    <property type="component" value="Unassembled WGS sequence"/>
</dbReference>
<dbReference type="EMBL" id="BMAW01045360">
    <property type="protein sequence ID" value="GFS49508.1"/>
    <property type="molecule type" value="Genomic_DNA"/>
</dbReference>
<evidence type="ECO:0000313" key="2">
    <source>
        <dbReference type="EMBL" id="GFS49508.1"/>
    </source>
</evidence>
<organism evidence="2 3">
    <name type="scientific">Nephila pilipes</name>
    <name type="common">Giant wood spider</name>
    <name type="synonym">Nephila maculata</name>
    <dbReference type="NCBI Taxonomy" id="299642"/>
    <lineage>
        <taxon>Eukaryota</taxon>
        <taxon>Metazoa</taxon>
        <taxon>Ecdysozoa</taxon>
        <taxon>Arthropoda</taxon>
        <taxon>Chelicerata</taxon>
        <taxon>Arachnida</taxon>
        <taxon>Araneae</taxon>
        <taxon>Araneomorphae</taxon>
        <taxon>Entelegynae</taxon>
        <taxon>Araneoidea</taxon>
        <taxon>Nephilidae</taxon>
        <taxon>Nephila</taxon>
    </lineage>
</organism>
<feature type="region of interest" description="Disordered" evidence="1">
    <location>
        <begin position="60"/>
        <end position="87"/>
    </location>
</feature>
<keyword evidence="3" id="KW-1185">Reference proteome</keyword>
<protein>
    <submittedName>
        <fullName evidence="2">Uncharacterized protein</fullName>
    </submittedName>
</protein>
<comment type="caution">
    <text evidence="2">The sequence shown here is derived from an EMBL/GenBank/DDBJ whole genome shotgun (WGS) entry which is preliminary data.</text>
</comment>
<accession>A0A8X6IKC5</accession>
<reference evidence="2" key="1">
    <citation type="submission" date="2020-08" db="EMBL/GenBank/DDBJ databases">
        <title>Multicomponent nature underlies the extraordinary mechanical properties of spider dragline silk.</title>
        <authorList>
            <person name="Kono N."/>
            <person name="Nakamura H."/>
            <person name="Mori M."/>
            <person name="Yoshida Y."/>
            <person name="Ohtoshi R."/>
            <person name="Malay A.D."/>
            <person name="Moran D.A.P."/>
            <person name="Tomita M."/>
            <person name="Numata K."/>
            <person name="Arakawa K."/>
        </authorList>
    </citation>
    <scope>NUCLEOTIDE SEQUENCE</scope>
</reference>
<proteinExistence type="predicted"/>
<evidence type="ECO:0000256" key="1">
    <source>
        <dbReference type="SAM" id="MobiDB-lite"/>
    </source>
</evidence>
<name>A0A8X6IKC5_NEPPI</name>
<dbReference type="AlphaFoldDB" id="A0A8X6IKC5"/>
<sequence length="122" mass="13613">MVPPETRRLRQSLPLRIPASRMNLRKGTKSLIIYPKTGSKGWKPKGWFFGAIRLRRCSDASSMDDEPHHSSFLPKPEGPRKALGAPRPFNAVNTPELTSVVLPHAIISGCLFAKEKIRLSGR</sequence>
<evidence type="ECO:0000313" key="3">
    <source>
        <dbReference type="Proteomes" id="UP000887013"/>
    </source>
</evidence>
<gene>
    <name evidence="2" type="ORF">NPIL_411701</name>
</gene>